<dbReference type="OrthoDB" id="8101242at2"/>
<gene>
    <name evidence="1" type="ORF">FF124_16080</name>
</gene>
<name>A0A5C4JPE8_9HYPH</name>
<protein>
    <submittedName>
        <fullName evidence="1">Uncharacterized protein</fullName>
    </submittedName>
</protein>
<organism evidence="1 2">
    <name type="scientific">Martelella lutilitoris</name>
    <dbReference type="NCBI Taxonomy" id="2583532"/>
    <lineage>
        <taxon>Bacteria</taxon>
        <taxon>Pseudomonadati</taxon>
        <taxon>Pseudomonadota</taxon>
        <taxon>Alphaproteobacteria</taxon>
        <taxon>Hyphomicrobiales</taxon>
        <taxon>Aurantimonadaceae</taxon>
        <taxon>Martelella</taxon>
    </lineage>
</organism>
<sequence>MSASVYGGVRIKAYSIGPKIGIDFRKARCVDSISESVLCASEWMHGALGCQIASFPFKFGHTLCVQARHSIDLKG</sequence>
<dbReference type="Proteomes" id="UP000307874">
    <property type="component" value="Unassembled WGS sequence"/>
</dbReference>
<evidence type="ECO:0000313" key="1">
    <source>
        <dbReference type="EMBL" id="TNB47061.1"/>
    </source>
</evidence>
<dbReference type="EMBL" id="VCLB01000008">
    <property type="protein sequence ID" value="TNB47061.1"/>
    <property type="molecule type" value="Genomic_DNA"/>
</dbReference>
<dbReference type="AlphaFoldDB" id="A0A5C4JPE8"/>
<proteinExistence type="predicted"/>
<reference evidence="1 2" key="1">
    <citation type="submission" date="2019-05" db="EMBL/GenBank/DDBJ databases">
        <authorList>
            <person name="Lee S.D."/>
        </authorList>
    </citation>
    <scope>NUCLEOTIDE SEQUENCE [LARGE SCALE GENOMIC DNA]</scope>
    <source>
        <strain evidence="1 2">GH2-6</strain>
    </source>
</reference>
<evidence type="ECO:0000313" key="2">
    <source>
        <dbReference type="Proteomes" id="UP000307874"/>
    </source>
</evidence>
<comment type="caution">
    <text evidence="1">The sequence shown here is derived from an EMBL/GenBank/DDBJ whole genome shotgun (WGS) entry which is preliminary data.</text>
</comment>
<reference evidence="1 2" key="2">
    <citation type="submission" date="2019-06" db="EMBL/GenBank/DDBJ databases">
        <title>Martelella lutilitoris sp. nov., isolated from a tidal mudflat.</title>
        <authorList>
            <person name="Kim Y.-J."/>
        </authorList>
    </citation>
    <scope>NUCLEOTIDE SEQUENCE [LARGE SCALE GENOMIC DNA]</scope>
    <source>
        <strain evidence="1 2">GH2-6</strain>
    </source>
</reference>
<keyword evidence="2" id="KW-1185">Reference proteome</keyword>
<accession>A0A5C4JPE8</accession>